<dbReference type="KEGG" id="rer:RER_40730"/>
<organism evidence="2 3">
    <name type="scientific">Rhodococcus erythropolis (strain PR4 / NBRC 100887)</name>
    <dbReference type="NCBI Taxonomy" id="234621"/>
    <lineage>
        <taxon>Bacteria</taxon>
        <taxon>Bacillati</taxon>
        <taxon>Actinomycetota</taxon>
        <taxon>Actinomycetes</taxon>
        <taxon>Mycobacteriales</taxon>
        <taxon>Nocardiaceae</taxon>
        <taxon>Rhodococcus</taxon>
        <taxon>Rhodococcus erythropolis group</taxon>
    </lineage>
</organism>
<evidence type="ECO:0000313" key="2">
    <source>
        <dbReference type="EMBL" id="BAH34781.1"/>
    </source>
</evidence>
<sequence length="171" mass="19101">MPLAMTFCAPCGLYEQEPTGTEAFSNQSTDFKEHPMSRLLFVNMPVKDVAATRAFFSGLGFEFNDMFSDENTVSMIVSDSATVMFLNEPRFGDFIADDICDTSKAREALMCVSADSREEVDTFVDAAIAAGGSKWMEPQDHGFMYGRAFRDLDNHVWEVMWMDPAATVPQQ</sequence>
<evidence type="ECO:0000259" key="1">
    <source>
        <dbReference type="PROSITE" id="PS51819"/>
    </source>
</evidence>
<dbReference type="AlphaFoldDB" id="C1A2E6"/>
<dbReference type="PROSITE" id="PS51819">
    <property type="entry name" value="VOC"/>
    <property type="match status" value="1"/>
</dbReference>
<dbReference type="EMBL" id="AP008957">
    <property type="protein sequence ID" value="BAH34781.1"/>
    <property type="molecule type" value="Genomic_DNA"/>
</dbReference>
<feature type="domain" description="VOC" evidence="1">
    <location>
        <begin position="38"/>
        <end position="162"/>
    </location>
</feature>
<dbReference type="Gene3D" id="3.10.180.10">
    <property type="entry name" value="2,3-Dihydroxybiphenyl 1,2-Dioxygenase, domain 1"/>
    <property type="match status" value="1"/>
</dbReference>
<dbReference type="PANTHER" id="PTHR36503:SF2">
    <property type="entry name" value="BLR2408 PROTEIN"/>
    <property type="match status" value="1"/>
</dbReference>
<dbReference type="Proteomes" id="UP000002204">
    <property type="component" value="Chromosome"/>
</dbReference>
<proteinExistence type="predicted"/>
<dbReference type="Pfam" id="PF00903">
    <property type="entry name" value="Glyoxalase"/>
    <property type="match status" value="1"/>
</dbReference>
<dbReference type="InterPro" id="IPR029068">
    <property type="entry name" value="Glyas_Bleomycin-R_OHBP_Dase"/>
</dbReference>
<gene>
    <name evidence="2" type="ordered locus">RER_40730</name>
</gene>
<reference evidence="3" key="1">
    <citation type="submission" date="2005-03" db="EMBL/GenBank/DDBJ databases">
        <title>Comparison of the complete genome sequences of Rhodococcus erythropolis PR4 and Rhodococcus opacus B4.</title>
        <authorList>
            <person name="Takarada H."/>
            <person name="Sekine M."/>
            <person name="Hosoyama A."/>
            <person name="Yamada R."/>
            <person name="Fujisawa T."/>
            <person name="Omata S."/>
            <person name="Shimizu A."/>
            <person name="Tsukatani N."/>
            <person name="Tanikawa S."/>
            <person name="Fujita N."/>
            <person name="Harayama S."/>
        </authorList>
    </citation>
    <scope>NUCLEOTIDE SEQUENCE [LARGE SCALE GENOMIC DNA]</scope>
    <source>
        <strain evidence="3">PR4 / NBRC 100887</strain>
    </source>
</reference>
<evidence type="ECO:0000313" key="3">
    <source>
        <dbReference type="Proteomes" id="UP000002204"/>
    </source>
</evidence>
<protein>
    <recommendedName>
        <fullName evidence="1">VOC domain-containing protein</fullName>
    </recommendedName>
</protein>
<dbReference type="eggNOG" id="COG3607">
    <property type="taxonomic scope" value="Bacteria"/>
</dbReference>
<accession>C1A2E6</accession>
<dbReference type="InterPro" id="IPR004360">
    <property type="entry name" value="Glyas_Fos-R_dOase_dom"/>
</dbReference>
<reference evidence="2 3" key="2">
    <citation type="journal article" date="2006" name="Environ. Microbiol.">
        <title>Sequence analysis of three plasmids harboured in Rhodococcus erythropolis strain PR4.</title>
        <authorList>
            <person name="Sekine M."/>
            <person name="Tanikawa S."/>
            <person name="Omata S."/>
            <person name="Saito M."/>
            <person name="Fujisawa T."/>
            <person name="Tsukatani N."/>
            <person name="Tajima T."/>
            <person name="Sekigawa T."/>
            <person name="Kosugi H."/>
            <person name="Matsuo Y."/>
            <person name="Nishiko R."/>
            <person name="Imamura K."/>
            <person name="Ito M."/>
            <person name="Narita H."/>
            <person name="Tago S."/>
            <person name="Fujita N."/>
            <person name="Harayama S."/>
        </authorList>
    </citation>
    <scope>NUCLEOTIDE SEQUENCE [LARGE SCALE GENOMIC DNA]</scope>
    <source>
        <strain evidence="3">PR4 / NBRC 100887</strain>
    </source>
</reference>
<dbReference type="HOGENOM" id="CLU_046006_21_0_11"/>
<dbReference type="SUPFAM" id="SSF54593">
    <property type="entry name" value="Glyoxalase/Bleomycin resistance protein/Dihydroxybiphenyl dioxygenase"/>
    <property type="match status" value="1"/>
</dbReference>
<dbReference type="PANTHER" id="PTHR36503">
    <property type="entry name" value="BLR2520 PROTEIN"/>
    <property type="match status" value="1"/>
</dbReference>
<dbReference type="InterPro" id="IPR037523">
    <property type="entry name" value="VOC_core"/>
</dbReference>
<name>C1A2E6_RHOE4</name>